<dbReference type="Gene3D" id="1.20.810.10">
    <property type="entry name" value="Cytochrome Bc1 Complex, Chain C"/>
    <property type="match status" value="1"/>
</dbReference>
<evidence type="ECO:0000256" key="5">
    <source>
        <dbReference type="ARBA" id="ARBA00022448"/>
    </source>
</evidence>
<feature type="transmembrane region" description="Helical" evidence="15">
    <location>
        <begin position="138"/>
        <end position="159"/>
    </location>
</feature>
<dbReference type="PANTHER" id="PTHR19271:SF16">
    <property type="entry name" value="CYTOCHROME B"/>
    <property type="match status" value="1"/>
</dbReference>
<dbReference type="InterPro" id="IPR005798">
    <property type="entry name" value="Cyt_b/b6_C"/>
</dbReference>
<dbReference type="InterPro" id="IPR048259">
    <property type="entry name" value="Cytochrome_b_N_euk/bac"/>
</dbReference>
<keyword evidence="11 15" id="KW-1133">Transmembrane helix</keyword>
<comment type="similarity">
    <text evidence="14">Belongs to the cytochrome b family.</text>
</comment>
<feature type="transmembrane region" description="Helical" evidence="15">
    <location>
        <begin position="461"/>
        <end position="480"/>
    </location>
</feature>
<evidence type="ECO:0000256" key="10">
    <source>
        <dbReference type="ARBA" id="ARBA00022982"/>
    </source>
</evidence>
<keyword evidence="19" id="KW-1185">Reference proteome</keyword>
<sequence length="498" mass="56268">MATWKEAPANASLQEKALTWVDNRFPLSKLYKEHLSEYYAPKNFNFWYFFGSLALLVLVIQIVSGIFLVMHYKPDASLNSSGIPVAFASVEYIMRDVPWGWLVRYIHSTGASMFFVVVYMHMFRGLIYGSYRKPRELIWIFGCAIFLCLMAEAFMGYLLPWGQMSYWGAQVIVNLFSAIPIIGQDLSIFIRGDFVVSDATLNRFFSLHVIAIPLVLLGLVAAHIIALHEVGSNNPDGVEIKKDINPETGRPRDGIPFHPYYTVHDILGVAVFLIIFSAIVFFAPEMGGLFLEWNNFIPADPLTTPAHIAPVWYFTPFYSMLRATTSAFMPVLWVFLAFCTWLAWTRSNLPKIVKLGFAGLTALMFFAFGVPGIVINMLGGDASKMGMLGMILLGIDAKFWGVVVMGASVMIFFALPWLDCSPVKSIRYRPTWQKYLYGAFVVWFLILAVCGLLPPQDFRNLLSAVGTLFYFGFFLLMPWWSEMGEFKPVPSRVTFAAH</sequence>
<feature type="transmembrane region" description="Helical" evidence="15">
    <location>
        <begin position="356"/>
        <end position="378"/>
    </location>
</feature>
<proteinExistence type="inferred from homology"/>
<feature type="transmembrane region" description="Helical" evidence="15">
    <location>
        <begin position="390"/>
        <end position="415"/>
    </location>
</feature>
<keyword evidence="5 14" id="KW-0813">Transport</keyword>
<evidence type="ECO:0000256" key="1">
    <source>
        <dbReference type="ARBA" id="ARBA00002444"/>
    </source>
</evidence>
<dbReference type="InterPro" id="IPR005797">
    <property type="entry name" value="Cyt_b/b6_N"/>
</dbReference>
<dbReference type="Pfam" id="PF00033">
    <property type="entry name" value="Cytochrome_B"/>
    <property type="match status" value="1"/>
</dbReference>
<feature type="transmembrane region" description="Helical" evidence="15">
    <location>
        <begin position="106"/>
        <end position="126"/>
    </location>
</feature>
<evidence type="ECO:0000256" key="8">
    <source>
        <dbReference type="ARBA" id="ARBA00022692"/>
    </source>
</evidence>
<dbReference type="Proteomes" id="UP001595556">
    <property type="component" value="Unassembled WGS sequence"/>
</dbReference>
<comment type="subunit">
    <text evidence="3 14">The main subunits of complex b-c1 are: cytochrome b, cytochrome c1 and the Rieske protein.</text>
</comment>
<organism evidence="18 19">
    <name type="scientific">Piscinibacterium candidicorallinum</name>
    <dbReference type="NCBI Taxonomy" id="1793872"/>
    <lineage>
        <taxon>Bacteria</taxon>
        <taxon>Pseudomonadati</taxon>
        <taxon>Pseudomonadota</taxon>
        <taxon>Betaproteobacteria</taxon>
        <taxon>Burkholderiales</taxon>
        <taxon>Piscinibacterium</taxon>
    </lineage>
</organism>
<keyword evidence="6 14" id="KW-0349">Heme</keyword>
<accession>A0ABV7H523</accession>
<name>A0ABV7H523_9BURK</name>
<feature type="transmembrane region" description="Helical" evidence="15">
    <location>
        <begin position="165"/>
        <end position="183"/>
    </location>
</feature>
<evidence type="ECO:0000256" key="12">
    <source>
        <dbReference type="ARBA" id="ARBA00023004"/>
    </source>
</evidence>
<feature type="transmembrane region" description="Helical" evidence="15">
    <location>
        <begin position="204"/>
        <end position="226"/>
    </location>
</feature>
<keyword evidence="13 15" id="KW-0472">Membrane</keyword>
<feature type="domain" description="Cytochrome b/b6 C-terminal region profile" evidence="17">
    <location>
        <begin position="247"/>
        <end position="492"/>
    </location>
</feature>
<feature type="transmembrane region" description="Helical" evidence="15">
    <location>
        <begin position="46"/>
        <end position="69"/>
    </location>
</feature>
<keyword evidence="9" id="KW-0479">Metal-binding</keyword>
<dbReference type="Pfam" id="PF00032">
    <property type="entry name" value="Cytochrom_B_C"/>
    <property type="match status" value="2"/>
</dbReference>
<evidence type="ECO:0000259" key="17">
    <source>
        <dbReference type="PROSITE" id="PS51003"/>
    </source>
</evidence>
<keyword evidence="7 14" id="KW-0679">Respiratory chain</keyword>
<dbReference type="PANTHER" id="PTHR19271">
    <property type="entry name" value="CYTOCHROME B"/>
    <property type="match status" value="1"/>
</dbReference>
<evidence type="ECO:0000259" key="16">
    <source>
        <dbReference type="PROSITE" id="PS51002"/>
    </source>
</evidence>
<dbReference type="CDD" id="cd00284">
    <property type="entry name" value="Cytochrome_b_N"/>
    <property type="match status" value="1"/>
</dbReference>
<evidence type="ECO:0000256" key="9">
    <source>
        <dbReference type="ARBA" id="ARBA00022723"/>
    </source>
</evidence>
<dbReference type="PIRSF" id="PIRSF038885">
    <property type="entry name" value="COB"/>
    <property type="match status" value="1"/>
</dbReference>
<dbReference type="SUPFAM" id="SSF81648">
    <property type="entry name" value="a domain/subunit of cytochrome bc1 complex (Ubiquinol-cytochrome c reductase)"/>
    <property type="match status" value="2"/>
</dbReference>
<evidence type="ECO:0000256" key="11">
    <source>
        <dbReference type="ARBA" id="ARBA00022989"/>
    </source>
</evidence>
<evidence type="ECO:0000256" key="3">
    <source>
        <dbReference type="ARBA" id="ARBA00011649"/>
    </source>
</evidence>
<evidence type="ECO:0000256" key="7">
    <source>
        <dbReference type="ARBA" id="ARBA00022660"/>
    </source>
</evidence>
<evidence type="ECO:0000256" key="2">
    <source>
        <dbReference type="ARBA" id="ARBA00004141"/>
    </source>
</evidence>
<dbReference type="RefSeq" id="WP_377302789.1">
    <property type="nucleotide sequence ID" value="NZ_CP180191.1"/>
</dbReference>
<dbReference type="SUPFAM" id="SSF81342">
    <property type="entry name" value="Transmembrane di-heme cytochromes"/>
    <property type="match status" value="1"/>
</dbReference>
<dbReference type="InterPro" id="IPR027387">
    <property type="entry name" value="Cytb/b6-like_sf"/>
</dbReference>
<keyword evidence="8 14" id="KW-0812">Transmembrane</keyword>
<evidence type="ECO:0000313" key="19">
    <source>
        <dbReference type="Proteomes" id="UP001595556"/>
    </source>
</evidence>
<comment type="function">
    <text evidence="1 14">Component of the ubiquinol-cytochrome c reductase complex (complex III or cytochrome b-c1 complex), which is a respiratory chain that generates an electrochemical potential coupled to ATP synthesis.</text>
</comment>
<keyword evidence="12" id="KW-0408">Iron</keyword>
<dbReference type="InterPro" id="IPR030689">
    <property type="entry name" value="Cytochrome_b"/>
</dbReference>
<dbReference type="InterPro" id="IPR036150">
    <property type="entry name" value="Cyt_b/b6_C_sf"/>
</dbReference>
<evidence type="ECO:0000256" key="13">
    <source>
        <dbReference type="ARBA" id="ARBA00023136"/>
    </source>
</evidence>
<dbReference type="InterPro" id="IPR016174">
    <property type="entry name" value="Di-haem_cyt_TM"/>
</dbReference>
<protein>
    <recommendedName>
        <fullName evidence="4 14">Cytochrome b</fullName>
    </recommendedName>
</protein>
<comment type="subcellular location">
    <subcellularLocation>
        <location evidence="2">Membrane</location>
        <topology evidence="2">Multi-pass membrane protein</topology>
    </subcellularLocation>
</comment>
<reference evidence="19" key="1">
    <citation type="journal article" date="2019" name="Int. J. Syst. Evol. Microbiol.">
        <title>The Global Catalogue of Microorganisms (GCM) 10K type strain sequencing project: providing services to taxonomists for standard genome sequencing and annotation.</title>
        <authorList>
            <consortium name="The Broad Institute Genomics Platform"/>
            <consortium name="The Broad Institute Genome Sequencing Center for Infectious Disease"/>
            <person name="Wu L."/>
            <person name="Ma J."/>
        </authorList>
    </citation>
    <scope>NUCLEOTIDE SEQUENCE [LARGE SCALE GENOMIC DNA]</scope>
    <source>
        <strain evidence="19">KCTC 52168</strain>
    </source>
</reference>
<feature type="domain" description="Cytochrome b/b6 N-terminal region profile" evidence="16">
    <location>
        <begin position="17"/>
        <end position="236"/>
    </location>
</feature>
<gene>
    <name evidence="18" type="ORF">ACFOEN_07920</name>
</gene>
<comment type="caution">
    <text evidence="18">The sequence shown here is derived from an EMBL/GenBank/DDBJ whole genome shotgun (WGS) entry which is preliminary data.</text>
</comment>
<evidence type="ECO:0000256" key="15">
    <source>
        <dbReference type="SAM" id="Phobius"/>
    </source>
</evidence>
<feature type="transmembrane region" description="Helical" evidence="15">
    <location>
        <begin position="327"/>
        <end position="344"/>
    </location>
</feature>
<evidence type="ECO:0000256" key="6">
    <source>
        <dbReference type="ARBA" id="ARBA00022617"/>
    </source>
</evidence>
<evidence type="ECO:0000256" key="14">
    <source>
        <dbReference type="RuleBase" id="RU003385"/>
    </source>
</evidence>
<evidence type="ECO:0000256" key="4">
    <source>
        <dbReference type="ARBA" id="ARBA00013531"/>
    </source>
</evidence>
<dbReference type="PROSITE" id="PS51002">
    <property type="entry name" value="CYTB_NTER"/>
    <property type="match status" value="1"/>
</dbReference>
<feature type="transmembrane region" description="Helical" evidence="15">
    <location>
        <begin position="435"/>
        <end position="454"/>
    </location>
</feature>
<feature type="transmembrane region" description="Helical" evidence="15">
    <location>
        <begin position="266"/>
        <end position="283"/>
    </location>
</feature>
<dbReference type="PROSITE" id="PS51003">
    <property type="entry name" value="CYTB_CTER"/>
    <property type="match status" value="1"/>
</dbReference>
<dbReference type="EMBL" id="JBHRTI010000004">
    <property type="protein sequence ID" value="MFC3147565.1"/>
    <property type="molecule type" value="Genomic_DNA"/>
</dbReference>
<keyword evidence="10 14" id="KW-0249">Electron transport</keyword>
<evidence type="ECO:0000313" key="18">
    <source>
        <dbReference type="EMBL" id="MFC3147565.1"/>
    </source>
</evidence>
<comment type="cofactor">
    <cofactor evidence="14">
        <name>heme b</name>
        <dbReference type="ChEBI" id="CHEBI:60344"/>
    </cofactor>
    <text evidence="14">Binds 2 heme groups non-covalently.</text>
</comment>